<keyword evidence="7" id="KW-0460">Magnesium</keyword>
<evidence type="ECO:0000256" key="5">
    <source>
        <dbReference type="ARBA" id="ARBA00022801"/>
    </source>
</evidence>
<comment type="subunit">
    <text evidence="3 7">Monomer.</text>
</comment>
<evidence type="ECO:0000256" key="1">
    <source>
        <dbReference type="ARBA" id="ARBA00001946"/>
    </source>
</evidence>
<keyword evidence="10" id="KW-1185">Reference proteome</keyword>
<evidence type="ECO:0000313" key="9">
    <source>
        <dbReference type="EMBL" id="GAA0211353.1"/>
    </source>
</evidence>
<keyword evidence="5 6" id="KW-0378">Hydrolase</keyword>
<dbReference type="CDD" id="cd03675">
    <property type="entry name" value="NUDIX_Hydrolase"/>
    <property type="match status" value="1"/>
</dbReference>
<dbReference type="GO" id="GO:0016787">
    <property type="term" value="F:hydrolase activity"/>
    <property type="evidence" value="ECO:0007669"/>
    <property type="project" value="UniProtKB-KW"/>
</dbReference>
<feature type="domain" description="Nudix hydrolase" evidence="8">
    <location>
        <begin position="14"/>
        <end position="145"/>
    </location>
</feature>
<gene>
    <name evidence="7" type="primary">nudJ</name>
    <name evidence="9" type="ORF">GCM10009123_18150</name>
</gene>
<evidence type="ECO:0000259" key="8">
    <source>
        <dbReference type="PROSITE" id="PS51462"/>
    </source>
</evidence>
<evidence type="ECO:0000313" key="10">
    <source>
        <dbReference type="Proteomes" id="UP001501221"/>
    </source>
</evidence>
<dbReference type="InterPro" id="IPR033713">
    <property type="entry name" value="NudJ"/>
</dbReference>
<dbReference type="SUPFAM" id="SSF55811">
    <property type="entry name" value="Nudix"/>
    <property type="match status" value="1"/>
</dbReference>
<dbReference type="PROSITE" id="PS51462">
    <property type="entry name" value="NUDIX"/>
    <property type="match status" value="1"/>
</dbReference>
<dbReference type="PANTHER" id="PTHR43736:SF1">
    <property type="entry name" value="DIHYDRONEOPTERIN TRIPHOSPHATE DIPHOSPHATASE"/>
    <property type="match status" value="1"/>
</dbReference>
<dbReference type="InterPro" id="IPR015797">
    <property type="entry name" value="NUDIX_hydrolase-like_dom_sf"/>
</dbReference>
<dbReference type="PANTHER" id="PTHR43736">
    <property type="entry name" value="ADP-RIBOSE PYROPHOSPHATASE"/>
    <property type="match status" value="1"/>
</dbReference>
<evidence type="ECO:0000256" key="7">
    <source>
        <dbReference type="RuleBase" id="RU364043"/>
    </source>
</evidence>
<comment type="cofactor">
    <cofactor evidence="1 7">
        <name>Mg(2+)</name>
        <dbReference type="ChEBI" id="CHEBI:18420"/>
    </cofactor>
</comment>
<dbReference type="Pfam" id="PF00293">
    <property type="entry name" value="NUDIX"/>
    <property type="match status" value="1"/>
</dbReference>
<dbReference type="EC" id="3.6.1.-" evidence="7"/>
<protein>
    <recommendedName>
        <fullName evidence="4 7">Phosphatase NudJ</fullName>
        <ecNumber evidence="7">3.6.1.-</ecNumber>
    </recommendedName>
</protein>
<dbReference type="PRINTS" id="PR00502">
    <property type="entry name" value="NUDIXFAMILY"/>
</dbReference>
<evidence type="ECO:0000256" key="6">
    <source>
        <dbReference type="RuleBase" id="RU003476"/>
    </source>
</evidence>
<evidence type="ECO:0000256" key="2">
    <source>
        <dbReference type="ARBA" id="ARBA00007608"/>
    </source>
</evidence>
<dbReference type="Gene3D" id="3.90.79.10">
    <property type="entry name" value="Nucleoside Triphosphate Pyrophosphohydrolase"/>
    <property type="match status" value="1"/>
</dbReference>
<evidence type="ECO:0000256" key="3">
    <source>
        <dbReference type="ARBA" id="ARBA00011245"/>
    </source>
</evidence>
<accession>A0ABN0T3R3</accession>
<reference evidence="9 10" key="1">
    <citation type="journal article" date="2019" name="Int. J. Syst. Evol. Microbiol.">
        <title>The Global Catalogue of Microorganisms (GCM) 10K type strain sequencing project: providing services to taxonomists for standard genome sequencing and annotation.</title>
        <authorList>
            <consortium name="The Broad Institute Genomics Platform"/>
            <consortium name="The Broad Institute Genome Sequencing Center for Infectious Disease"/>
            <person name="Wu L."/>
            <person name="Ma J."/>
        </authorList>
    </citation>
    <scope>NUCLEOTIDE SEQUENCE [LARGE SCALE GENOMIC DNA]</scope>
    <source>
        <strain evidence="9 10">JCM 16211</strain>
    </source>
</reference>
<dbReference type="Proteomes" id="UP001501221">
    <property type="component" value="Unassembled WGS sequence"/>
</dbReference>
<comment type="caution">
    <text evidence="9">The sequence shown here is derived from an EMBL/GenBank/DDBJ whole genome shotgun (WGS) entry which is preliminary data.</text>
</comment>
<dbReference type="InterPro" id="IPR000086">
    <property type="entry name" value="NUDIX_hydrolase_dom"/>
</dbReference>
<dbReference type="PROSITE" id="PS00893">
    <property type="entry name" value="NUDIX_BOX"/>
    <property type="match status" value="1"/>
</dbReference>
<name>A0ABN0T3R3_9GAMM</name>
<evidence type="ECO:0000256" key="4">
    <source>
        <dbReference type="ARBA" id="ARBA00015552"/>
    </source>
</evidence>
<dbReference type="InterPro" id="IPR020476">
    <property type="entry name" value="Nudix_hydrolase"/>
</dbReference>
<dbReference type="InterPro" id="IPR020084">
    <property type="entry name" value="NUDIX_hydrolase_CS"/>
</dbReference>
<dbReference type="EMBL" id="BAAAFM010000008">
    <property type="protein sequence ID" value="GAA0211353.1"/>
    <property type="molecule type" value="Genomic_DNA"/>
</dbReference>
<comment type="similarity">
    <text evidence="2 7">Belongs to the Nudix hydrolase family. NudJ subfamily.</text>
</comment>
<sequence>MIRDYSNQGFNMLPIHVTVAAVIESQGKFLMVEEHTSNGGIAFNQPAGHLDPDESIEQAIIREVKEETGLDFEPEGLVGIYTLNPASNGNYYQRFCFTGSINGNLETEPQDPDIIAAHWMDLQEITECINAHRSGLIVKCLQDYLNGYRFPLNALHYSGDEDLLQQQSLNFLYDQL</sequence>
<proteinExistence type="inferred from homology"/>
<organism evidence="9 10">
    <name type="scientific">Kangiella japonica</name>
    <dbReference type="NCBI Taxonomy" id="647384"/>
    <lineage>
        <taxon>Bacteria</taxon>
        <taxon>Pseudomonadati</taxon>
        <taxon>Pseudomonadota</taxon>
        <taxon>Gammaproteobacteria</taxon>
        <taxon>Kangiellales</taxon>
        <taxon>Kangiellaceae</taxon>
        <taxon>Kangiella</taxon>
    </lineage>
</organism>